<gene>
    <name evidence="2" type="ORF">HJA_10795</name>
</gene>
<evidence type="ECO:0000313" key="2">
    <source>
        <dbReference type="EMBL" id="KCZ88064.1"/>
    </source>
</evidence>
<evidence type="ECO:0008006" key="4">
    <source>
        <dbReference type="Google" id="ProtNLM"/>
    </source>
</evidence>
<comment type="caution">
    <text evidence="2">The sequence shown here is derived from an EMBL/GenBank/DDBJ whole genome shotgun (WGS) entry which is preliminary data.</text>
</comment>
<dbReference type="PATRIC" id="fig|1280952.3.peg.2156"/>
<dbReference type="STRING" id="1280952.HJA_10795"/>
<organism evidence="2 3">
    <name type="scientific">Hyphomonas jannaschiana VP2</name>
    <dbReference type="NCBI Taxonomy" id="1280952"/>
    <lineage>
        <taxon>Bacteria</taxon>
        <taxon>Pseudomonadati</taxon>
        <taxon>Pseudomonadota</taxon>
        <taxon>Alphaproteobacteria</taxon>
        <taxon>Hyphomonadales</taxon>
        <taxon>Hyphomonadaceae</taxon>
        <taxon>Hyphomonas</taxon>
    </lineage>
</organism>
<proteinExistence type="predicted"/>
<reference evidence="2 3" key="1">
    <citation type="journal article" date="2014" name="Antonie Van Leeuwenhoek">
        <title>Hyphomonas beringensis sp. nov. and Hyphomonas chukchiensis sp. nov., isolated from surface seawater of the Bering Sea and Chukchi Sea.</title>
        <authorList>
            <person name="Li C."/>
            <person name="Lai Q."/>
            <person name="Li G."/>
            <person name="Dong C."/>
            <person name="Wang J."/>
            <person name="Liao Y."/>
            <person name="Shao Z."/>
        </authorList>
    </citation>
    <scope>NUCLEOTIDE SEQUENCE [LARGE SCALE GENOMIC DNA]</scope>
    <source>
        <strain evidence="2 3">VP2</strain>
    </source>
</reference>
<dbReference type="EMBL" id="ARYJ01000006">
    <property type="protein sequence ID" value="KCZ88064.1"/>
    <property type="molecule type" value="Genomic_DNA"/>
</dbReference>
<keyword evidence="1" id="KW-0472">Membrane</keyword>
<protein>
    <recommendedName>
        <fullName evidence="4">Pentapeptide repeat-containing protein</fullName>
    </recommendedName>
</protein>
<name>A0A059FBS0_9PROT</name>
<dbReference type="Proteomes" id="UP000024816">
    <property type="component" value="Unassembled WGS sequence"/>
</dbReference>
<evidence type="ECO:0000313" key="3">
    <source>
        <dbReference type="Proteomes" id="UP000024816"/>
    </source>
</evidence>
<evidence type="ECO:0000256" key="1">
    <source>
        <dbReference type="SAM" id="Phobius"/>
    </source>
</evidence>
<dbReference type="AlphaFoldDB" id="A0A059FBS0"/>
<keyword evidence="3" id="KW-1185">Reference proteome</keyword>
<accession>A0A059FBS0</accession>
<feature type="transmembrane region" description="Helical" evidence="1">
    <location>
        <begin position="579"/>
        <end position="603"/>
    </location>
</feature>
<dbReference type="eggNOG" id="COG1357">
    <property type="taxonomic scope" value="Bacteria"/>
</dbReference>
<sequence>MDAQKLKQDWLADWRKADFSWNGKALKDTGTPSLYNYAVRRPHGFPEDGRFQTSSPGISAQDYWRWSLGLPGPSRLLSDDELTELGLLVTHEGTTYHLLHAPTLEKDNPHLDNMIAERARLSMAPFQVYDAEDPPPLYLDGGWLPTGTVKRLPSGSALMARLAHFDTPLYENTLRYMHCQRSLFSGAAIFTGIKLTGKMDFAQSVFLDDAWCDEMTIGGDASFGRCAFLARADFNECEIDGDMSLNSTRFAERANLSLLACSKDLWFWDCDLQGGADADSMKVGGKLYGRNMKCNGSFDCRASIFRGPVDFDGTRFAQSVSFSGSMFEDTSSFARINWPDQPIDNAFADVRFRDRANFDGEDFAPVSALNHVTFDVPPVFPEPHESAVFERQYRAAVARTRAAIRRDRTRDPKAASGDIGPARTADQRWAALSGGYRTLKNIAREHGDFFLEQTYYRYEIKSRMKRPKVSMWEKAVAAMYGAVSDYGSSVARPFVALFAGLIVFSTVYLAIGLAVDPPVDPSAPEVSVVSQDMVWQSWEFSWNNTFRPLSALSTDAPREGDVSRLQGRLLYDHGGAVAALVRGVATLQSLLSVVLAFLFALAVRRRFQIDA</sequence>
<feature type="transmembrane region" description="Helical" evidence="1">
    <location>
        <begin position="494"/>
        <end position="515"/>
    </location>
</feature>
<keyword evidence="1" id="KW-0812">Transmembrane</keyword>
<keyword evidence="1" id="KW-1133">Transmembrane helix</keyword>